<evidence type="ECO:0000256" key="1">
    <source>
        <dbReference type="ARBA" id="ARBA00004442"/>
    </source>
</evidence>
<evidence type="ECO:0000256" key="2">
    <source>
        <dbReference type="ARBA" id="ARBA00007613"/>
    </source>
</evidence>
<dbReference type="OrthoDB" id="9771205at2"/>
<feature type="signal peptide" evidence="9">
    <location>
        <begin position="1"/>
        <end position="21"/>
    </location>
</feature>
<keyword evidence="9" id="KW-0732">Signal</keyword>
<evidence type="ECO:0000256" key="6">
    <source>
        <dbReference type="ARBA" id="ARBA00023136"/>
    </source>
</evidence>
<keyword evidence="8" id="KW-0175">Coiled coil</keyword>
<dbReference type="AlphaFoldDB" id="A0A5D0HGA7"/>
<protein>
    <submittedName>
        <fullName evidence="10">TolC family protein</fullName>
    </submittedName>
</protein>
<dbReference type="SUPFAM" id="SSF56954">
    <property type="entry name" value="Outer membrane efflux proteins (OEP)"/>
    <property type="match status" value="1"/>
</dbReference>
<dbReference type="InterPro" id="IPR051906">
    <property type="entry name" value="TolC-like"/>
</dbReference>
<dbReference type="PANTHER" id="PTHR30026">
    <property type="entry name" value="OUTER MEMBRANE PROTEIN TOLC"/>
    <property type="match status" value="1"/>
</dbReference>
<dbReference type="Pfam" id="PF02321">
    <property type="entry name" value="OEP"/>
    <property type="match status" value="2"/>
</dbReference>
<evidence type="ECO:0000313" key="10">
    <source>
        <dbReference type="EMBL" id="TYA69970.1"/>
    </source>
</evidence>
<reference evidence="10 11" key="1">
    <citation type="submission" date="2019-08" db="EMBL/GenBank/DDBJ databases">
        <title>Seonamhaeicola sediminis sp. nov., isolated from marine sediment.</title>
        <authorList>
            <person name="Cao W.R."/>
        </authorList>
    </citation>
    <scope>NUCLEOTIDE SEQUENCE [LARGE SCALE GENOMIC DNA]</scope>
    <source>
        <strain evidence="10 11">B011</strain>
    </source>
</reference>
<comment type="subcellular location">
    <subcellularLocation>
        <location evidence="1">Cell outer membrane</location>
    </subcellularLocation>
</comment>
<dbReference type="RefSeq" id="WP_148545243.1">
    <property type="nucleotide sequence ID" value="NZ_VSDQ01000729.1"/>
</dbReference>
<feature type="chain" id="PRO_5023137771" evidence="9">
    <location>
        <begin position="22"/>
        <end position="439"/>
    </location>
</feature>
<dbReference type="GO" id="GO:1990281">
    <property type="term" value="C:efflux pump complex"/>
    <property type="evidence" value="ECO:0007669"/>
    <property type="project" value="TreeGrafter"/>
</dbReference>
<feature type="coiled-coil region" evidence="8">
    <location>
        <begin position="329"/>
        <end position="388"/>
    </location>
</feature>
<evidence type="ECO:0000256" key="8">
    <source>
        <dbReference type="SAM" id="Coils"/>
    </source>
</evidence>
<comment type="caution">
    <text evidence="10">The sequence shown here is derived from an EMBL/GenBank/DDBJ whole genome shotgun (WGS) entry which is preliminary data.</text>
</comment>
<accession>A0A5D0HGA7</accession>
<gene>
    <name evidence="10" type="ORF">FUA24_22030</name>
</gene>
<organism evidence="10 11">
    <name type="scientific">Seonamhaeicola marinus</name>
    <dbReference type="NCBI Taxonomy" id="1912246"/>
    <lineage>
        <taxon>Bacteria</taxon>
        <taxon>Pseudomonadati</taxon>
        <taxon>Bacteroidota</taxon>
        <taxon>Flavobacteriia</taxon>
        <taxon>Flavobacteriales</taxon>
        <taxon>Flavobacteriaceae</taxon>
    </lineage>
</organism>
<evidence type="ECO:0000256" key="7">
    <source>
        <dbReference type="ARBA" id="ARBA00023237"/>
    </source>
</evidence>
<keyword evidence="7" id="KW-0998">Cell outer membrane</keyword>
<proteinExistence type="inferred from homology"/>
<evidence type="ECO:0000313" key="11">
    <source>
        <dbReference type="Proteomes" id="UP000323930"/>
    </source>
</evidence>
<keyword evidence="6" id="KW-0472">Membrane</keyword>
<dbReference type="GO" id="GO:0009279">
    <property type="term" value="C:cell outer membrane"/>
    <property type="evidence" value="ECO:0007669"/>
    <property type="project" value="UniProtKB-SubCell"/>
</dbReference>
<evidence type="ECO:0000256" key="4">
    <source>
        <dbReference type="ARBA" id="ARBA00022452"/>
    </source>
</evidence>
<evidence type="ECO:0000256" key="3">
    <source>
        <dbReference type="ARBA" id="ARBA00022448"/>
    </source>
</evidence>
<sequence>MNCTKTILYVFLLLGIQQSIAQEVLTKKEALEIALENNYGVKIANNNVEIAKNNTSLYNTGYLPTLSASSGANYSKNNQEVEQQNGNVISIDGAETKSYNASLNLNYTLFDGLGRKYNYKQLKQTYNLTQLQARETIENMYLQLFSVYFQIARLSENTTNLKEALDVSKQRLERAKYQYEYGQTTKLELLNAEVDVNNDSINYISTKQSFQNAKRDLNIVLGVDKDVAYNVETLVDFIVLEPFDALLVKALESNVNLNQNDKNIAINEFNIKINRSSFLPKVNLNSSYGWNKNINPATSFVAGSNSTGLNAGINLSWNLFDGGSTKTRVANAKIALENQKILKQQQEETLENTLKNAYESYKNALFVLEAQKKNVETNTNNFERTQERYKLGQVTSIEFRQAQINLLNAKTALNNAVFDAKLLELDVLQLSGDILNVAF</sequence>
<evidence type="ECO:0000256" key="5">
    <source>
        <dbReference type="ARBA" id="ARBA00022692"/>
    </source>
</evidence>
<keyword evidence="4" id="KW-1134">Transmembrane beta strand</keyword>
<evidence type="ECO:0000256" key="9">
    <source>
        <dbReference type="SAM" id="SignalP"/>
    </source>
</evidence>
<keyword evidence="11" id="KW-1185">Reference proteome</keyword>
<keyword evidence="5" id="KW-0812">Transmembrane</keyword>
<name>A0A5D0HGA7_9FLAO</name>
<dbReference type="GO" id="GO:0015562">
    <property type="term" value="F:efflux transmembrane transporter activity"/>
    <property type="evidence" value="ECO:0007669"/>
    <property type="project" value="InterPro"/>
</dbReference>
<dbReference type="Gene3D" id="1.20.1600.10">
    <property type="entry name" value="Outer membrane efflux proteins (OEP)"/>
    <property type="match status" value="1"/>
</dbReference>
<dbReference type="GO" id="GO:0015288">
    <property type="term" value="F:porin activity"/>
    <property type="evidence" value="ECO:0007669"/>
    <property type="project" value="TreeGrafter"/>
</dbReference>
<dbReference type="Proteomes" id="UP000323930">
    <property type="component" value="Unassembled WGS sequence"/>
</dbReference>
<comment type="similarity">
    <text evidence="2">Belongs to the outer membrane factor (OMF) (TC 1.B.17) family.</text>
</comment>
<dbReference type="PANTHER" id="PTHR30026:SF20">
    <property type="entry name" value="OUTER MEMBRANE PROTEIN TOLC"/>
    <property type="match status" value="1"/>
</dbReference>
<dbReference type="InterPro" id="IPR003423">
    <property type="entry name" value="OMP_efflux"/>
</dbReference>
<keyword evidence="3" id="KW-0813">Transport</keyword>
<dbReference type="EMBL" id="VSDQ01000729">
    <property type="protein sequence ID" value="TYA69970.1"/>
    <property type="molecule type" value="Genomic_DNA"/>
</dbReference>